<gene>
    <name evidence="1" type="ORF">MNBD_GAMMA17-877</name>
</gene>
<evidence type="ECO:0000313" key="1">
    <source>
        <dbReference type="EMBL" id="VAW89709.1"/>
    </source>
</evidence>
<sequence>METIIGNLIHEISDHYADYKTGEITKGQYGYGEVGKGLGDLEGNGDKI</sequence>
<name>A0A3B0ZUM0_9ZZZZ</name>
<accession>A0A3B0ZUM0</accession>
<proteinExistence type="predicted"/>
<reference evidence="1" key="1">
    <citation type="submission" date="2018-06" db="EMBL/GenBank/DDBJ databases">
        <authorList>
            <person name="Zhirakovskaya E."/>
        </authorList>
    </citation>
    <scope>NUCLEOTIDE SEQUENCE</scope>
</reference>
<dbReference type="EMBL" id="UOFQ01000150">
    <property type="protein sequence ID" value="VAW89709.1"/>
    <property type="molecule type" value="Genomic_DNA"/>
</dbReference>
<protein>
    <submittedName>
        <fullName evidence="1">Uncharacterized protein</fullName>
    </submittedName>
</protein>
<dbReference type="AlphaFoldDB" id="A0A3B0ZUM0"/>
<organism evidence="1">
    <name type="scientific">hydrothermal vent metagenome</name>
    <dbReference type="NCBI Taxonomy" id="652676"/>
    <lineage>
        <taxon>unclassified sequences</taxon>
        <taxon>metagenomes</taxon>
        <taxon>ecological metagenomes</taxon>
    </lineage>
</organism>